<dbReference type="AlphaFoldDB" id="A0A6N6M6B8"/>
<dbReference type="SMART" id="SM00471">
    <property type="entry name" value="HDc"/>
    <property type="match status" value="1"/>
</dbReference>
<dbReference type="RefSeq" id="WP_151166974.1">
    <property type="nucleotide sequence ID" value="NZ_WACR01000003.1"/>
</dbReference>
<comment type="caution">
    <text evidence="2">The sequence shown here is derived from an EMBL/GenBank/DDBJ whole genome shotgun (WGS) entry which is preliminary data.</text>
</comment>
<dbReference type="InterPro" id="IPR006674">
    <property type="entry name" value="HD_domain"/>
</dbReference>
<dbReference type="Gene3D" id="1.20.58.1910">
    <property type="match status" value="1"/>
</dbReference>
<dbReference type="OrthoDB" id="9797344at2"/>
<keyword evidence="3" id="KW-1185">Reference proteome</keyword>
<dbReference type="CDD" id="cd00077">
    <property type="entry name" value="HDc"/>
    <property type="match status" value="1"/>
</dbReference>
<dbReference type="PANTHER" id="PTHR33594">
    <property type="entry name" value="SUPERFAMILY HYDROLASE, PUTATIVE (AFU_ORTHOLOGUE AFUA_1G03035)-RELATED"/>
    <property type="match status" value="1"/>
</dbReference>
<dbReference type="Proteomes" id="UP000435357">
    <property type="component" value="Unassembled WGS sequence"/>
</dbReference>
<evidence type="ECO:0000259" key="1">
    <source>
        <dbReference type="SMART" id="SM00471"/>
    </source>
</evidence>
<evidence type="ECO:0000313" key="2">
    <source>
        <dbReference type="EMBL" id="KAB1065263.1"/>
    </source>
</evidence>
<feature type="domain" description="HD/PDEase" evidence="1">
    <location>
        <begin position="22"/>
        <end position="135"/>
    </location>
</feature>
<dbReference type="EMBL" id="WACR01000003">
    <property type="protein sequence ID" value="KAB1065263.1"/>
    <property type="molecule type" value="Genomic_DNA"/>
</dbReference>
<evidence type="ECO:0000313" key="3">
    <source>
        <dbReference type="Proteomes" id="UP000435357"/>
    </source>
</evidence>
<dbReference type="Pfam" id="PF01966">
    <property type="entry name" value="HD"/>
    <property type="match status" value="1"/>
</dbReference>
<organism evidence="2 3">
    <name type="scientific">Salibacter halophilus</name>
    <dbReference type="NCBI Taxonomy" id="1803916"/>
    <lineage>
        <taxon>Bacteria</taxon>
        <taxon>Pseudomonadati</taxon>
        <taxon>Bacteroidota</taxon>
        <taxon>Flavobacteriia</taxon>
        <taxon>Flavobacteriales</taxon>
        <taxon>Salibacteraceae</taxon>
        <taxon>Salibacter</taxon>
    </lineage>
</organism>
<dbReference type="Gene3D" id="1.10.472.50">
    <property type="entry name" value="HD-domain/PDEase-like"/>
    <property type="match status" value="1"/>
</dbReference>
<proteinExistence type="predicted"/>
<accession>A0A6N6M6B8</accession>
<name>A0A6N6M6B8_9FLAO</name>
<dbReference type="InterPro" id="IPR003607">
    <property type="entry name" value="HD/PDEase_dom"/>
</dbReference>
<sequence>MDKASIIGQTRNYIQRFFEGEGTGHDYLHIERVVTNALQIQKTEGGDRFIVEMAALLHDVGDHKLFNKSPRELIGEFLNEIDLGSDQQEAIISIAEQVSFKGKQQKEKPDSLEGEIVQDADRLDAIGAIGIARTFTYGGSVNQPIFDPKLNPTEHESFEEYKEQRSTTINHFYEKLLLLKDRMNTATGKKLAAERHEFMIDFLKQFYSELDIEFPGELK</sequence>
<gene>
    <name evidence="2" type="ORF">F3059_04730</name>
</gene>
<protein>
    <submittedName>
        <fullName evidence="2">HD domain-containing protein</fullName>
    </submittedName>
</protein>
<reference evidence="2 3" key="1">
    <citation type="submission" date="2019-09" db="EMBL/GenBank/DDBJ databases">
        <title>Genomes of Cryomorphaceae.</title>
        <authorList>
            <person name="Bowman J.P."/>
        </authorList>
    </citation>
    <scope>NUCLEOTIDE SEQUENCE [LARGE SCALE GENOMIC DNA]</scope>
    <source>
        <strain evidence="2 3">KCTC 52047</strain>
    </source>
</reference>
<dbReference type="SUPFAM" id="SSF109604">
    <property type="entry name" value="HD-domain/PDEase-like"/>
    <property type="match status" value="1"/>
</dbReference>
<dbReference type="PANTHER" id="PTHR33594:SF1">
    <property type="entry name" value="HD_PDEASE DOMAIN-CONTAINING PROTEIN"/>
    <property type="match status" value="1"/>
</dbReference>